<dbReference type="AlphaFoldDB" id="A0A0F9K0E7"/>
<dbReference type="SUPFAM" id="SSF48371">
    <property type="entry name" value="ARM repeat"/>
    <property type="match status" value="1"/>
</dbReference>
<name>A0A0F9K0E7_9ZZZZ</name>
<protein>
    <submittedName>
        <fullName evidence="1">Uncharacterized protein</fullName>
    </submittedName>
</protein>
<gene>
    <name evidence="1" type="ORF">LCGC14_1389430</name>
</gene>
<dbReference type="EMBL" id="LAZR01008965">
    <property type="protein sequence ID" value="KKM75519.1"/>
    <property type="molecule type" value="Genomic_DNA"/>
</dbReference>
<accession>A0A0F9K0E7</accession>
<proteinExistence type="predicted"/>
<dbReference type="InterPro" id="IPR016024">
    <property type="entry name" value="ARM-type_fold"/>
</dbReference>
<evidence type="ECO:0000313" key="1">
    <source>
        <dbReference type="EMBL" id="KKM75519.1"/>
    </source>
</evidence>
<sequence>MFDLADFKDSPVLEKVEKLNRFLSKNKLSKVSSIVDELEILLDKHSHEVQIVYILSVLAENHVDLISDGLIEKIKVFFLSDNLKLKTNSLIIIGFAMLANTVYIQKYFKQFITFLRDPSEDIRDNIHYFLHDLVINEPNIVNSSIDIILESLLIEKGKDNVISLLIIFENCNELSFDQLYNFRESIKLILFSFQNKDKSGVIAKARDLIKKYFPETIEFNFENKGTEVLESLLDRQFIMKKHNFAEISKDKGLILKEFIKTHINTNLRDEKIYFYTKTRNEIIYIYELEKDKLINFFGQESKISQNEILKKFSQIVETDSEIKSFIKTLIRLNKIKGYFSELGYFYPYIYLKSKILNSLRQSGEINLIKYNFLPPHFIDKLIEDISNATNQKFLRSRDKKFFYSFKKFKKQINTEAAKQSIVDLKPQRTLLIDEDFIKLIKNLPEGYLSHIRKGTQWLTNLGTLKIKEEIKNSKIVGFFDISKISQKLKISQMLLIDVFDEFVDSRSGIWDKNREVFYYSKYLKAKIDEISMISDEKQKILRIDTLSADLNIDKNHIISKIDENLKLIAEEIKKKDQIKISDYIDKTGMEINIFIKFVEEIGNPFFRKADQLIFNPQKIEEAKNDIKLMLIHKSKSNDFISLGTFKITSYLIKELINSLLTDRKVKGIFHEADGEVLFFTERGIRNQMLENSFLFSFNDLFYGKELSQGEITLFREIFDDLIKKGRIKGKFDEESLTFSSDEVLFAQDYNTVLFEFEKMIHTYLRQFEKEFQKIKRLLTKKGDTIFPREIKYIQDIIDKINEKYVWWRNILEGYINKSNKRLLKDQGVSAKQYQQLFSKEEKDEIKYLAEDPEVYELMDKFTTWVSIFNKLELKYPNVIFYQKRLINNTEDIESRNNLNQLLNELLLV</sequence>
<reference evidence="1" key="1">
    <citation type="journal article" date="2015" name="Nature">
        <title>Complex archaea that bridge the gap between prokaryotes and eukaryotes.</title>
        <authorList>
            <person name="Spang A."/>
            <person name="Saw J.H."/>
            <person name="Jorgensen S.L."/>
            <person name="Zaremba-Niedzwiedzka K."/>
            <person name="Martijn J."/>
            <person name="Lind A.E."/>
            <person name="van Eijk R."/>
            <person name="Schleper C."/>
            <person name="Guy L."/>
            <person name="Ettema T.J."/>
        </authorList>
    </citation>
    <scope>NUCLEOTIDE SEQUENCE</scope>
</reference>
<organism evidence="1">
    <name type="scientific">marine sediment metagenome</name>
    <dbReference type="NCBI Taxonomy" id="412755"/>
    <lineage>
        <taxon>unclassified sequences</taxon>
        <taxon>metagenomes</taxon>
        <taxon>ecological metagenomes</taxon>
    </lineage>
</organism>
<comment type="caution">
    <text evidence="1">The sequence shown here is derived from an EMBL/GenBank/DDBJ whole genome shotgun (WGS) entry which is preliminary data.</text>
</comment>